<gene>
    <name evidence="1" type="ORF">LCGC14_0344520</name>
</gene>
<dbReference type="AlphaFoldDB" id="A0A0F9VZY7"/>
<evidence type="ECO:0000313" key="1">
    <source>
        <dbReference type="EMBL" id="KKN78976.1"/>
    </source>
</evidence>
<protein>
    <submittedName>
        <fullName evidence="1">Uncharacterized protein</fullName>
    </submittedName>
</protein>
<proteinExistence type="predicted"/>
<name>A0A0F9VZY7_9ZZZZ</name>
<accession>A0A0F9VZY7</accession>
<organism evidence="1">
    <name type="scientific">marine sediment metagenome</name>
    <dbReference type="NCBI Taxonomy" id="412755"/>
    <lineage>
        <taxon>unclassified sequences</taxon>
        <taxon>metagenomes</taxon>
        <taxon>ecological metagenomes</taxon>
    </lineage>
</organism>
<comment type="caution">
    <text evidence="1">The sequence shown here is derived from an EMBL/GenBank/DDBJ whole genome shotgun (WGS) entry which is preliminary data.</text>
</comment>
<sequence>MTDEFVPSPPEFNLYVGDDEGNIDCKDRTRSGGLWEREKDGKIYWVGKVGGKRVVMFSAKKAEDAKEEW</sequence>
<reference evidence="1" key="1">
    <citation type="journal article" date="2015" name="Nature">
        <title>Complex archaea that bridge the gap between prokaryotes and eukaryotes.</title>
        <authorList>
            <person name="Spang A."/>
            <person name="Saw J.H."/>
            <person name="Jorgensen S.L."/>
            <person name="Zaremba-Niedzwiedzka K."/>
            <person name="Martijn J."/>
            <person name="Lind A.E."/>
            <person name="van Eijk R."/>
            <person name="Schleper C."/>
            <person name="Guy L."/>
            <person name="Ettema T.J."/>
        </authorList>
    </citation>
    <scope>NUCLEOTIDE SEQUENCE</scope>
</reference>
<dbReference type="EMBL" id="LAZR01000254">
    <property type="protein sequence ID" value="KKN78976.1"/>
    <property type="molecule type" value="Genomic_DNA"/>
</dbReference>